<dbReference type="PANTHER" id="PTHR12526">
    <property type="entry name" value="GLYCOSYLTRANSFERASE"/>
    <property type="match status" value="1"/>
</dbReference>
<evidence type="ECO:0000256" key="1">
    <source>
        <dbReference type="ARBA" id="ARBA00022676"/>
    </source>
</evidence>
<dbReference type="Gene3D" id="3.90.550.10">
    <property type="entry name" value="Spore Coat Polysaccharide Biosynthesis Protein SpsA, Chain A"/>
    <property type="match status" value="1"/>
</dbReference>
<dbReference type="SUPFAM" id="SSF53756">
    <property type="entry name" value="UDP-Glycosyltransferase/glycogen phosphorylase"/>
    <property type="match status" value="1"/>
</dbReference>
<dbReference type="Proteomes" id="UP000062255">
    <property type="component" value="Chromosome"/>
</dbReference>
<accession>A0A0K0WZI0</accession>
<organism evidence="4 5">
    <name type="scientific">Mycolicibacterium goodii</name>
    <name type="common">Mycobacterium goodii</name>
    <dbReference type="NCBI Taxonomy" id="134601"/>
    <lineage>
        <taxon>Bacteria</taxon>
        <taxon>Bacillati</taxon>
        <taxon>Actinomycetota</taxon>
        <taxon>Actinomycetes</taxon>
        <taxon>Mycobacteriales</taxon>
        <taxon>Mycobacteriaceae</taxon>
        <taxon>Mycolicibacterium</taxon>
    </lineage>
</organism>
<evidence type="ECO:0000313" key="5">
    <source>
        <dbReference type="Proteomes" id="UP000062255"/>
    </source>
</evidence>
<keyword evidence="2 4" id="KW-0808">Transferase</keyword>
<dbReference type="KEGG" id="mgo:AFA91_00520"/>
<sequence length="663" mass="71962">MTRELDRAYLPARFLEPKPPSGPVAVRDTAVLIVAYRNPDLLTECLQAVGRHLPHLPVLVWDNSPDDFPGMGAVIAAHPEVRWRRGTKNIGFAAAVNELAAEVPEHHLLLLNPDAVLQGPLTGTLAALTRPNVAAAAPLVEDGARGRHRGWDVAHREHGVLRALVSRAGYAERLRGTWLSELYAAPPVSVDGYLTGACLAVSRDAWQAVGCFDEEFFLYGEESDWQRRARSAGWTLELVDEPGVVHTGHGTVADDPQAGVRSKDLLRANIALNLELDKGVTAADIYLAGTSTLDRVQRSARRQRAALRAARGAAASRPAVIITTNRLVFGGAERQHVLLAGELDRRGYEVVIACMQRFGPLVADLPASVRVVRQPWWAPAIDIGAKSAVVVSGDTNTETGFATLWRARGGDRRWLVAAHIPPEVDGPTYSPPLAAAMRRADGFIALSPRHWAEATRHQRLGTRTFFSPNGVATRAELVAVPPRPPVGKTPHLVMLSRIVRHKNPHLLIEALAGLREMPWRLSIFGDGPDRAELQAYTPADLADRVAWRGWADGPDEALADCDLLCVPSRSEAFPLVILEAMARRIPVAASAVCSVADMLDGGRAGFVVEDISVAGWRAALDAALRRRDEWQALGDRGFERMATCYTVEAMADAYEEAITAVLG</sequence>
<dbReference type="InterPro" id="IPR001296">
    <property type="entry name" value="Glyco_trans_1"/>
</dbReference>
<evidence type="ECO:0000259" key="3">
    <source>
        <dbReference type="Pfam" id="PF00534"/>
    </source>
</evidence>
<protein>
    <submittedName>
        <fullName evidence="4">Glycosyl transferase family 1</fullName>
    </submittedName>
</protein>
<dbReference type="SUPFAM" id="SSF53448">
    <property type="entry name" value="Nucleotide-diphospho-sugar transferases"/>
    <property type="match status" value="1"/>
</dbReference>
<dbReference type="Gene3D" id="3.40.50.2000">
    <property type="entry name" value="Glycogen Phosphorylase B"/>
    <property type="match status" value="2"/>
</dbReference>
<gene>
    <name evidence="4" type="ORF">AFA91_00520</name>
</gene>
<dbReference type="STRING" id="134601.AFA91_00520"/>
<feature type="domain" description="Glycosyl transferase family 1" evidence="3">
    <location>
        <begin position="487"/>
        <end position="637"/>
    </location>
</feature>
<reference evidence="4 5" key="1">
    <citation type="submission" date="2015-07" db="EMBL/GenBank/DDBJ databases">
        <title>Complete genome sequence of Mycobacterium goodii X7B, a facultative thermophilic biodesulfurizing bacterium.</title>
        <authorList>
            <person name="Yu B."/>
            <person name="Li F."/>
            <person name="Xu P."/>
        </authorList>
    </citation>
    <scope>NUCLEOTIDE SEQUENCE [LARGE SCALE GENOMIC DNA]</scope>
    <source>
        <strain evidence="4 5">X7B</strain>
    </source>
</reference>
<evidence type="ECO:0000256" key="2">
    <source>
        <dbReference type="ARBA" id="ARBA00022679"/>
    </source>
</evidence>
<dbReference type="RefSeq" id="WP_049743006.1">
    <property type="nucleotide sequence ID" value="NZ_CP012150.1"/>
</dbReference>
<dbReference type="InterPro" id="IPR029044">
    <property type="entry name" value="Nucleotide-diphossugar_trans"/>
</dbReference>
<dbReference type="PANTHER" id="PTHR12526:SF510">
    <property type="entry name" value="D-INOSITOL 3-PHOSPHATE GLYCOSYLTRANSFERASE"/>
    <property type="match status" value="1"/>
</dbReference>
<dbReference type="OrthoDB" id="9771846at2"/>
<proteinExistence type="predicted"/>
<dbReference type="Pfam" id="PF00534">
    <property type="entry name" value="Glycos_transf_1"/>
    <property type="match status" value="1"/>
</dbReference>
<dbReference type="GO" id="GO:0016757">
    <property type="term" value="F:glycosyltransferase activity"/>
    <property type="evidence" value="ECO:0007669"/>
    <property type="project" value="UniProtKB-KW"/>
</dbReference>
<dbReference type="PATRIC" id="fig|134601.6.peg.110"/>
<keyword evidence="1" id="KW-0328">Glycosyltransferase</keyword>
<name>A0A0K0WZI0_MYCGD</name>
<dbReference type="EMBL" id="CP012150">
    <property type="protein sequence ID" value="AKS30605.1"/>
    <property type="molecule type" value="Genomic_DNA"/>
</dbReference>
<evidence type="ECO:0000313" key="4">
    <source>
        <dbReference type="EMBL" id="AKS30605.1"/>
    </source>
</evidence>
<dbReference type="CDD" id="cd03801">
    <property type="entry name" value="GT4_PimA-like"/>
    <property type="match status" value="1"/>
</dbReference>
<dbReference type="AlphaFoldDB" id="A0A0K0WZI0"/>